<dbReference type="NCBIfam" id="TIGR00299">
    <property type="entry name" value="nickel pincer cofactor biosynthesis protein LarC"/>
    <property type="match status" value="1"/>
</dbReference>
<comment type="caution">
    <text evidence="3">The sequence shown here is derived from an EMBL/GenBank/DDBJ whole genome shotgun (WGS) entry which is preliminary data.</text>
</comment>
<dbReference type="Pfam" id="PF01969">
    <property type="entry name" value="Ni_insertion"/>
    <property type="match status" value="1"/>
</dbReference>
<sequence length="354" mass="39131">MKTLYFDCSSGIAGNMILGALLDLGVAENYLRKELKKIPLPPYKLIIQKVERNKIKATFVDVELSGHHHDHHHYNLKNIIKIIDKSKLAKDIKKKAKQIYKRLIQAEAAVHKKPLHSVHLHEVGATDAMIDIIGTLICLKKLGIEKLYSSPINVGSGTVKHAHGILPVPAPATAELLKGIPFYGLKVGKELATPTGVVLITSLAKGFGEIPRLIFEKAGNGAGGHVIPKLPNILRVIMASNVTHTDTDTILQIETNIDDMNPKLYDQAIAKLMGAGALDASIQPIRMKKKRNAFKLEVLCQTNDKAKILETLFTVTTTIGTRVYLVKREKLKRQIKNGHKVSYLGEKIVRSKKE</sequence>
<comment type="similarity">
    <text evidence="2">Belongs to the LarC family.</text>
</comment>
<dbReference type="PANTHER" id="PTHR36566">
    <property type="entry name" value="NICKEL INSERTION PROTEIN-RELATED"/>
    <property type="match status" value="1"/>
</dbReference>
<protein>
    <recommendedName>
        <fullName evidence="2">Putative nickel insertion protein</fullName>
    </recommendedName>
</protein>
<name>A0A1F4TPD3_UNCSA</name>
<dbReference type="GO" id="GO:0016151">
    <property type="term" value="F:nickel cation binding"/>
    <property type="evidence" value="ECO:0007669"/>
    <property type="project" value="UniProtKB-UniRule"/>
</dbReference>
<dbReference type="InterPro" id="IPR002822">
    <property type="entry name" value="Ni_insertion"/>
</dbReference>
<dbReference type="EMBL" id="MEUI01000014">
    <property type="protein sequence ID" value="OGC34572.1"/>
    <property type="molecule type" value="Genomic_DNA"/>
</dbReference>
<organism evidence="3 4">
    <name type="scientific">candidate division WOR-1 bacterium RIFOXYC2_FULL_41_25</name>
    <dbReference type="NCBI Taxonomy" id="1802586"/>
    <lineage>
        <taxon>Bacteria</taxon>
        <taxon>Bacillati</taxon>
        <taxon>Saganbacteria</taxon>
    </lineage>
</organism>
<dbReference type="Proteomes" id="UP000177309">
    <property type="component" value="Unassembled WGS sequence"/>
</dbReference>
<accession>A0A1F4TPD3</accession>
<dbReference type="Gene3D" id="3.30.70.1380">
    <property type="entry name" value="Transcriptional regulatory protein pf0864 domain like"/>
    <property type="match status" value="1"/>
</dbReference>
<dbReference type="HAMAP" id="MF_01074">
    <property type="entry name" value="LarC"/>
    <property type="match status" value="1"/>
</dbReference>
<keyword evidence="1 2" id="KW-0533">Nickel</keyword>
<gene>
    <name evidence="3" type="ORF">A2462_04490</name>
</gene>
<evidence type="ECO:0000313" key="4">
    <source>
        <dbReference type="Proteomes" id="UP000177309"/>
    </source>
</evidence>
<keyword evidence="2" id="KW-0456">Lyase</keyword>
<reference evidence="3 4" key="1">
    <citation type="journal article" date="2016" name="Nat. Commun.">
        <title>Thousands of microbial genomes shed light on interconnected biogeochemical processes in an aquifer system.</title>
        <authorList>
            <person name="Anantharaman K."/>
            <person name="Brown C.T."/>
            <person name="Hug L.A."/>
            <person name="Sharon I."/>
            <person name="Castelle C.J."/>
            <person name="Probst A.J."/>
            <person name="Thomas B.C."/>
            <person name="Singh A."/>
            <person name="Wilkins M.J."/>
            <person name="Karaoz U."/>
            <person name="Brodie E.L."/>
            <person name="Williams K.H."/>
            <person name="Hubbard S.S."/>
            <person name="Banfield J.F."/>
        </authorList>
    </citation>
    <scope>NUCLEOTIDE SEQUENCE [LARGE SCALE GENOMIC DNA]</scope>
</reference>
<proteinExistence type="inferred from homology"/>
<dbReference type="PANTHER" id="PTHR36566:SF1">
    <property type="entry name" value="PYRIDINIUM-3,5-BISTHIOCARBOXYLIC ACID MONONUCLEOTIDE NICKEL INSERTION PROTEIN"/>
    <property type="match status" value="1"/>
</dbReference>
<evidence type="ECO:0000256" key="2">
    <source>
        <dbReference type="HAMAP-Rule" id="MF_01074"/>
    </source>
</evidence>
<evidence type="ECO:0000256" key="1">
    <source>
        <dbReference type="ARBA" id="ARBA00022596"/>
    </source>
</evidence>
<dbReference type="GO" id="GO:0016829">
    <property type="term" value="F:lyase activity"/>
    <property type="evidence" value="ECO:0007669"/>
    <property type="project" value="UniProtKB-UniRule"/>
</dbReference>
<dbReference type="AlphaFoldDB" id="A0A1F4TPD3"/>
<evidence type="ECO:0000313" key="3">
    <source>
        <dbReference type="EMBL" id="OGC34572.1"/>
    </source>
</evidence>